<evidence type="ECO:0000256" key="1">
    <source>
        <dbReference type="ARBA" id="ARBA00004141"/>
    </source>
</evidence>
<feature type="transmembrane region" description="Helical" evidence="6">
    <location>
        <begin position="262"/>
        <end position="279"/>
    </location>
</feature>
<dbReference type="InterPro" id="IPR043926">
    <property type="entry name" value="ABCG_dom"/>
</dbReference>
<feature type="domain" description="ABC-2 type transporter transmembrane" evidence="7">
    <location>
        <begin position="115"/>
        <end position="329"/>
    </location>
</feature>
<keyword evidence="4 6" id="KW-1133">Transmembrane helix</keyword>
<evidence type="ECO:0000256" key="3">
    <source>
        <dbReference type="ARBA" id="ARBA00022692"/>
    </source>
</evidence>
<evidence type="ECO:0000259" key="7">
    <source>
        <dbReference type="Pfam" id="PF01061"/>
    </source>
</evidence>
<protein>
    <submittedName>
        <fullName evidence="9">Putative ABC transporter g family member 24</fullName>
    </submittedName>
</protein>
<name>A0A1S8A8J8_ROSNE</name>
<gene>
    <name evidence="9" type="ORF">SAMD00023353_2900040</name>
</gene>
<evidence type="ECO:0000256" key="2">
    <source>
        <dbReference type="ARBA" id="ARBA00022448"/>
    </source>
</evidence>
<feature type="domain" description="ABC transporter family G" evidence="8">
    <location>
        <begin position="1"/>
        <end position="69"/>
    </location>
</feature>
<keyword evidence="10" id="KW-1185">Reference proteome</keyword>
<dbReference type="Proteomes" id="UP000054516">
    <property type="component" value="Unassembled WGS sequence"/>
</dbReference>
<dbReference type="Pfam" id="PF01061">
    <property type="entry name" value="ABC2_membrane"/>
    <property type="match status" value="1"/>
</dbReference>
<evidence type="ECO:0000313" key="9">
    <source>
        <dbReference type="EMBL" id="GAW26349.1"/>
    </source>
</evidence>
<dbReference type="STRING" id="77044.A0A1S8A8J8"/>
<feature type="transmembrane region" description="Helical" evidence="6">
    <location>
        <begin position="181"/>
        <end position="201"/>
    </location>
</feature>
<evidence type="ECO:0000256" key="5">
    <source>
        <dbReference type="ARBA" id="ARBA00023136"/>
    </source>
</evidence>
<feature type="transmembrane region" description="Helical" evidence="6">
    <location>
        <begin position="233"/>
        <end position="256"/>
    </location>
</feature>
<feature type="transmembrane region" description="Helical" evidence="6">
    <location>
        <begin position="361"/>
        <end position="381"/>
    </location>
</feature>
<dbReference type="PANTHER" id="PTHR48041">
    <property type="entry name" value="ABC TRANSPORTER G FAMILY MEMBER 28"/>
    <property type="match status" value="1"/>
</dbReference>
<keyword evidence="3 6" id="KW-0812">Transmembrane</keyword>
<organism evidence="9">
    <name type="scientific">Rosellinia necatrix</name>
    <name type="common">White root-rot fungus</name>
    <dbReference type="NCBI Taxonomy" id="77044"/>
    <lineage>
        <taxon>Eukaryota</taxon>
        <taxon>Fungi</taxon>
        <taxon>Dikarya</taxon>
        <taxon>Ascomycota</taxon>
        <taxon>Pezizomycotina</taxon>
        <taxon>Sordariomycetes</taxon>
        <taxon>Xylariomycetidae</taxon>
        <taxon>Xylariales</taxon>
        <taxon>Xylariaceae</taxon>
        <taxon>Rosellinia</taxon>
    </lineage>
</organism>
<dbReference type="PANTHER" id="PTHR48041:SF91">
    <property type="entry name" value="ABC TRANSPORTER G FAMILY MEMBER 28"/>
    <property type="match status" value="1"/>
</dbReference>
<accession>A0A1S8A8J8</accession>
<dbReference type="GO" id="GO:0016020">
    <property type="term" value="C:membrane"/>
    <property type="evidence" value="ECO:0007669"/>
    <property type="project" value="UniProtKB-SubCell"/>
</dbReference>
<dbReference type="OrthoDB" id="66620at2759"/>
<evidence type="ECO:0000256" key="4">
    <source>
        <dbReference type="ARBA" id="ARBA00022989"/>
    </source>
</evidence>
<dbReference type="EMBL" id="DF977474">
    <property type="protein sequence ID" value="GAW26349.1"/>
    <property type="molecule type" value="Genomic_DNA"/>
</dbReference>
<feature type="transmembrane region" description="Helical" evidence="6">
    <location>
        <begin position="286"/>
        <end position="305"/>
    </location>
</feature>
<sequence length="387" mass="42988">MLDELILLGNGQIIYEGSEKGVRPFFEGVGFRFPEHANTGDVITDIITGNGRLYKKSGDISKESLITYWANSFQSAAIQTRHESLQPDRASVKKTTTIHRELLRQRGAPRWKQGALCLRRAALQQWRTKSTFWFEMGLASLSGILLGLAENSKQGILFKGIYNAPFEILSIATDLSSVPEFALLTAIAIGLVSGASGVKVFSEEMLLYRREAEAGHSRTAYFLAKNLSVLPRMVFACLHFSTLILVLTAPVIPWGIAFATNLLYFYCIYGLASVMSMIVRREDAPLFATMISLIVGILSGAAPPLSKVKGWHLEWLWRLSPGTWLAEVYFGQMIEPFRYLYNVDLASRAAGFSLHSLGMNLLVLLLIGTVYRIIAFIGLLVGTRLRV</sequence>
<dbReference type="InterPro" id="IPR050352">
    <property type="entry name" value="ABCG_transporters"/>
</dbReference>
<keyword evidence="2" id="KW-0813">Transport</keyword>
<dbReference type="Pfam" id="PF19055">
    <property type="entry name" value="ABC2_membrane_7"/>
    <property type="match status" value="1"/>
</dbReference>
<proteinExistence type="predicted"/>
<evidence type="ECO:0000259" key="8">
    <source>
        <dbReference type="Pfam" id="PF19055"/>
    </source>
</evidence>
<dbReference type="InterPro" id="IPR013525">
    <property type="entry name" value="ABC2_TM"/>
</dbReference>
<dbReference type="AlphaFoldDB" id="A0A1S8A8J8"/>
<evidence type="ECO:0000256" key="6">
    <source>
        <dbReference type="SAM" id="Phobius"/>
    </source>
</evidence>
<dbReference type="GO" id="GO:0140359">
    <property type="term" value="F:ABC-type transporter activity"/>
    <property type="evidence" value="ECO:0007669"/>
    <property type="project" value="InterPro"/>
</dbReference>
<keyword evidence="5 6" id="KW-0472">Membrane</keyword>
<comment type="subcellular location">
    <subcellularLocation>
        <location evidence="1">Membrane</location>
        <topology evidence="1">Multi-pass membrane protein</topology>
    </subcellularLocation>
</comment>
<evidence type="ECO:0000313" key="10">
    <source>
        <dbReference type="Proteomes" id="UP000054516"/>
    </source>
</evidence>
<reference evidence="9" key="1">
    <citation type="submission" date="2016-03" db="EMBL/GenBank/DDBJ databases">
        <title>Draft genome sequence of Rosellinia necatrix.</title>
        <authorList>
            <person name="Kanematsu S."/>
        </authorList>
    </citation>
    <scope>NUCLEOTIDE SEQUENCE [LARGE SCALE GENOMIC DNA]</scope>
    <source>
        <strain evidence="9">W97</strain>
    </source>
</reference>